<protein>
    <submittedName>
        <fullName evidence="2">Glycosyltransferase</fullName>
    </submittedName>
</protein>
<feature type="domain" description="Glycosyltransferase 2-like" evidence="1">
    <location>
        <begin position="8"/>
        <end position="140"/>
    </location>
</feature>
<gene>
    <name evidence="2" type="ORF">PCORN_11292</name>
</gene>
<dbReference type="InterPro" id="IPR050834">
    <property type="entry name" value="Glycosyltransf_2"/>
</dbReference>
<reference evidence="2 3" key="1">
    <citation type="journal article" date="2014" name="Int. J. Syst. Evol. Microbiol.">
        <title>Listeria floridensis sp. nov., Listeria aquatica sp. nov., Listeria cornellensis sp. nov., Listeria riparia sp. nov. and Listeria grandensis sp. nov., from agricultural and natural environments.</title>
        <authorList>
            <person name="den Bakker H.C."/>
            <person name="Warchocki S."/>
            <person name="Wright E.M."/>
            <person name="Allred A.F."/>
            <person name="Ahlstrom C."/>
            <person name="Manuel C.S."/>
            <person name="Stasiewicz M.J."/>
            <person name="Burrell A."/>
            <person name="Roof S."/>
            <person name="Strawn L."/>
            <person name="Fortes E.D."/>
            <person name="Nightingale K.K."/>
            <person name="Kephart D."/>
            <person name="Wiedmann M."/>
        </authorList>
    </citation>
    <scope>NUCLEOTIDE SEQUENCE [LARGE SCALE GENOMIC DNA]</scope>
    <source>
        <strain evidence="3">FSL F6-969</strain>
    </source>
</reference>
<dbReference type="RefSeq" id="WP_051999376.1">
    <property type="nucleotide sequence ID" value="NZ_AODE01000020.1"/>
</dbReference>
<name>W7C083_9LIST</name>
<organism evidence="2 3">
    <name type="scientific">Listeria cornellensis FSL F6-0969</name>
    <dbReference type="NCBI Taxonomy" id="1265820"/>
    <lineage>
        <taxon>Bacteria</taxon>
        <taxon>Bacillati</taxon>
        <taxon>Bacillota</taxon>
        <taxon>Bacilli</taxon>
        <taxon>Bacillales</taxon>
        <taxon>Listeriaceae</taxon>
        <taxon>Listeria</taxon>
    </lineage>
</organism>
<dbReference type="PATRIC" id="fig|1265820.5.peg.2218"/>
<dbReference type="SUPFAM" id="SSF53448">
    <property type="entry name" value="Nucleotide-diphospho-sugar transferases"/>
    <property type="match status" value="1"/>
</dbReference>
<sequence>MNASPRISVIIATLGNRVVELKRLLETLENQTYSHMEIILVLQKEQDDWSERLATYNLESKVVRIDDRGLSKARNIGLEHATGDIVTFGDDDCWYAHDTFQHVVEAFQRGKEVISLTMYDPEQQKFGRAQKIKTSRYLTKRELMSRSSIEIFVKRACLEKNEAGPAIRFDEAFGLGATYVSGEENIFLVDLFRQGYRTYFHPEWLVYHAVQPRLTRLTRAQMLSKGPLFKRMYNAPLAFLFVSLFYVKKKQKKLFWEVLEETRTYQPRGER</sequence>
<dbReference type="EMBL" id="AODE01000020">
    <property type="protein sequence ID" value="EUJ29061.1"/>
    <property type="molecule type" value="Genomic_DNA"/>
</dbReference>
<keyword evidence="3" id="KW-1185">Reference proteome</keyword>
<dbReference type="GO" id="GO:0016740">
    <property type="term" value="F:transferase activity"/>
    <property type="evidence" value="ECO:0007669"/>
    <property type="project" value="UniProtKB-KW"/>
</dbReference>
<evidence type="ECO:0000313" key="2">
    <source>
        <dbReference type="EMBL" id="EUJ29061.1"/>
    </source>
</evidence>
<dbReference type="PANTHER" id="PTHR43685">
    <property type="entry name" value="GLYCOSYLTRANSFERASE"/>
    <property type="match status" value="1"/>
</dbReference>
<dbReference type="PANTHER" id="PTHR43685:SF2">
    <property type="entry name" value="GLYCOSYLTRANSFERASE 2-LIKE DOMAIN-CONTAINING PROTEIN"/>
    <property type="match status" value="1"/>
</dbReference>
<dbReference type="STRING" id="1265820.PCORN_11292"/>
<accession>W7C083</accession>
<evidence type="ECO:0000313" key="3">
    <source>
        <dbReference type="Proteomes" id="UP000019254"/>
    </source>
</evidence>
<dbReference type="Pfam" id="PF00535">
    <property type="entry name" value="Glycos_transf_2"/>
    <property type="match status" value="1"/>
</dbReference>
<dbReference type="InterPro" id="IPR029044">
    <property type="entry name" value="Nucleotide-diphossugar_trans"/>
</dbReference>
<proteinExistence type="predicted"/>
<dbReference type="Gene3D" id="3.90.550.10">
    <property type="entry name" value="Spore Coat Polysaccharide Biosynthesis Protein SpsA, Chain A"/>
    <property type="match status" value="1"/>
</dbReference>
<comment type="caution">
    <text evidence="2">The sequence shown here is derived from an EMBL/GenBank/DDBJ whole genome shotgun (WGS) entry which is preliminary data.</text>
</comment>
<dbReference type="Proteomes" id="UP000019254">
    <property type="component" value="Unassembled WGS sequence"/>
</dbReference>
<dbReference type="OrthoDB" id="153025at2"/>
<dbReference type="CDD" id="cd00761">
    <property type="entry name" value="Glyco_tranf_GTA_type"/>
    <property type="match status" value="1"/>
</dbReference>
<evidence type="ECO:0000259" key="1">
    <source>
        <dbReference type="Pfam" id="PF00535"/>
    </source>
</evidence>
<dbReference type="InterPro" id="IPR001173">
    <property type="entry name" value="Glyco_trans_2-like"/>
</dbReference>
<dbReference type="AlphaFoldDB" id="W7C083"/>
<keyword evidence="2" id="KW-0808">Transferase</keyword>